<feature type="compositionally biased region" description="Basic and acidic residues" evidence="1">
    <location>
        <begin position="105"/>
        <end position="117"/>
    </location>
</feature>
<accession>A0A1D1UKY4</accession>
<feature type="region of interest" description="Disordered" evidence="1">
    <location>
        <begin position="105"/>
        <end position="124"/>
    </location>
</feature>
<keyword evidence="3" id="KW-1185">Reference proteome</keyword>
<name>A0A1D1UKY4_RAMVA</name>
<organism evidence="2 3">
    <name type="scientific">Ramazzottius varieornatus</name>
    <name type="common">Water bear</name>
    <name type="synonym">Tardigrade</name>
    <dbReference type="NCBI Taxonomy" id="947166"/>
    <lineage>
        <taxon>Eukaryota</taxon>
        <taxon>Metazoa</taxon>
        <taxon>Ecdysozoa</taxon>
        <taxon>Tardigrada</taxon>
        <taxon>Eutardigrada</taxon>
        <taxon>Parachela</taxon>
        <taxon>Hypsibioidea</taxon>
        <taxon>Ramazzottiidae</taxon>
        <taxon>Ramazzottius</taxon>
    </lineage>
</organism>
<dbReference type="AlphaFoldDB" id="A0A1D1UKY4"/>
<proteinExistence type="predicted"/>
<dbReference type="EMBL" id="BDGG01000001">
    <property type="protein sequence ID" value="GAU89065.1"/>
    <property type="molecule type" value="Genomic_DNA"/>
</dbReference>
<comment type="caution">
    <text evidence="2">The sequence shown here is derived from an EMBL/GenBank/DDBJ whole genome shotgun (WGS) entry which is preliminary data.</text>
</comment>
<evidence type="ECO:0000313" key="3">
    <source>
        <dbReference type="Proteomes" id="UP000186922"/>
    </source>
</evidence>
<evidence type="ECO:0000313" key="2">
    <source>
        <dbReference type="EMBL" id="GAU89065.1"/>
    </source>
</evidence>
<evidence type="ECO:0000256" key="1">
    <source>
        <dbReference type="SAM" id="MobiDB-lite"/>
    </source>
</evidence>
<protein>
    <submittedName>
        <fullName evidence="2">Uncharacterized protein</fullName>
    </submittedName>
</protein>
<reference evidence="2 3" key="1">
    <citation type="journal article" date="2016" name="Nat. Commun.">
        <title>Extremotolerant tardigrade genome and improved radiotolerance of human cultured cells by tardigrade-unique protein.</title>
        <authorList>
            <person name="Hashimoto T."/>
            <person name="Horikawa D.D."/>
            <person name="Saito Y."/>
            <person name="Kuwahara H."/>
            <person name="Kozuka-Hata H."/>
            <person name="Shin-I T."/>
            <person name="Minakuchi Y."/>
            <person name="Ohishi K."/>
            <person name="Motoyama A."/>
            <person name="Aizu T."/>
            <person name="Enomoto A."/>
            <person name="Kondo K."/>
            <person name="Tanaka S."/>
            <person name="Hara Y."/>
            <person name="Koshikawa S."/>
            <person name="Sagara H."/>
            <person name="Miura T."/>
            <person name="Yokobori S."/>
            <person name="Miyagawa K."/>
            <person name="Suzuki Y."/>
            <person name="Kubo T."/>
            <person name="Oyama M."/>
            <person name="Kohara Y."/>
            <person name="Fujiyama A."/>
            <person name="Arakawa K."/>
            <person name="Katayama T."/>
            <person name="Toyoda A."/>
            <person name="Kunieda T."/>
        </authorList>
    </citation>
    <scope>NUCLEOTIDE SEQUENCE [LARGE SCALE GENOMIC DNA]</scope>
    <source>
        <strain evidence="2 3">YOKOZUNA-1</strain>
    </source>
</reference>
<gene>
    <name evidence="2" type="primary">RvY_01660-1</name>
    <name evidence="2" type="synonym">RvY_01660.1</name>
    <name evidence="2" type="ORF">RvY_01660</name>
</gene>
<dbReference type="Proteomes" id="UP000186922">
    <property type="component" value="Unassembled WGS sequence"/>
</dbReference>
<sequence length="124" mass="13327">MERLSRVATCSSADTHLGNGAERIPGLSISGPKLMWKSVVFPAVPYIVVLFPPVCRKETASAKAAGFKSTMESVTGARRHSRGTRVHGIQQTAAYCSGKRVSIEEDLNPKETTKDGIRSTGSNH</sequence>